<organism evidence="2 3">
    <name type="scientific">Paenibacillus nicotianae</name>
    <dbReference type="NCBI Taxonomy" id="1526551"/>
    <lineage>
        <taxon>Bacteria</taxon>
        <taxon>Bacillati</taxon>
        <taxon>Bacillota</taxon>
        <taxon>Bacilli</taxon>
        <taxon>Bacillales</taxon>
        <taxon>Paenibacillaceae</taxon>
        <taxon>Paenibacillus</taxon>
    </lineage>
</organism>
<comment type="caution">
    <text evidence="2">The sequence shown here is derived from an EMBL/GenBank/DDBJ whole genome shotgun (WGS) entry which is preliminary data.</text>
</comment>
<accession>A0ABW4UMN7</accession>
<dbReference type="Proteomes" id="UP001597403">
    <property type="component" value="Unassembled WGS sequence"/>
</dbReference>
<dbReference type="EMBL" id="JBHUGF010000001">
    <property type="protein sequence ID" value="MFD1988356.1"/>
    <property type="molecule type" value="Genomic_DNA"/>
</dbReference>
<protein>
    <submittedName>
        <fullName evidence="2">Barstar family protein</fullName>
    </submittedName>
</protein>
<feature type="domain" description="Barstar (barnase inhibitor)" evidence="1">
    <location>
        <begin position="25"/>
        <end position="104"/>
    </location>
</feature>
<dbReference type="Pfam" id="PF01337">
    <property type="entry name" value="Barstar"/>
    <property type="match status" value="1"/>
</dbReference>
<reference evidence="3" key="1">
    <citation type="journal article" date="2019" name="Int. J. Syst. Evol. Microbiol.">
        <title>The Global Catalogue of Microorganisms (GCM) 10K type strain sequencing project: providing services to taxonomists for standard genome sequencing and annotation.</title>
        <authorList>
            <consortium name="The Broad Institute Genomics Platform"/>
            <consortium name="The Broad Institute Genome Sequencing Center for Infectious Disease"/>
            <person name="Wu L."/>
            <person name="Ma J."/>
        </authorList>
    </citation>
    <scope>NUCLEOTIDE SEQUENCE [LARGE SCALE GENOMIC DNA]</scope>
    <source>
        <strain evidence="3">CGMCC 1.15067</strain>
    </source>
</reference>
<evidence type="ECO:0000259" key="1">
    <source>
        <dbReference type="Pfam" id="PF01337"/>
    </source>
</evidence>
<keyword evidence="3" id="KW-1185">Reference proteome</keyword>
<proteinExistence type="predicted"/>
<evidence type="ECO:0000313" key="2">
    <source>
        <dbReference type="EMBL" id="MFD1988356.1"/>
    </source>
</evidence>
<name>A0ABW4UMN7_9BACL</name>
<dbReference type="RefSeq" id="WP_204826349.1">
    <property type="nucleotide sequence ID" value="NZ_JBHUGF010000001.1"/>
</dbReference>
<evidence type="ECO:0000313" key="3">
    <source>
        <dbReference type="Proteomes" id="UP001597403"/>
    </source>
</evidence>
<gene>
    <name evidence="2" type="ORF">ACFSGI_00045</name>
</gene>
<dbReference type="InterPro" id="IPR000468">
    <property type="entry name" value="Barstar"/>
</dbReference>
<sequence>MEDIHYIALNDMQTIKHTFDKNGCMYIAELDGKEIQTLTDYLTQMSNLFQFPIPSLGLDGYNDWMRDLDWLNKEGYVFIIYHFAEFLKQELLIKEQIVNNFQDTILPFWQYEITTTVVGGKVKPFKIYFVD</sequence>